<evidence type="ECO:0000256" key="8">
    <source>
        <dbReference type="SAM" id="Phobius"/>
    </source>
</evidence>
<organism evidence="9 10">
    <name type="scientific">Paenibacillus rhizovicinus</name>
    <dbReference type="NCBI Taxonomy" id="2704463"/>
    <lineage>
        <taxon>Bacteria</taxon>
        <taxon>Bacillati</taxon>
        <taxon>Bacillota</taxon>
        <taxon>Bacilli</taxon>
        <taxon>Bacillales</taxon>
        <taxon>Paenibacillaceae</taxon>
        <taxon>Paenibacillus</taxon>
    </lineage>
</organism>
<feature type="transmembrane region" description="Helical" evidence="8">
    <location>
        <begin position="334"/>
        <end position="356"/>
    </location>
</feature>
<comment type="subcellular location">
    <subcellularLocation>
        <location evidence="1">Membrane</location>
        <topology evidence="1">Multi-pass membrane protein</topology>
    </subcellularLocation>
</comment>
<feature type="transmembrane region" description="Helical" evidence="8">
    <location>
        <begin position="217"/>
        <end position="236"/>
    </location>
</feature>
<keyword evidence="7 8" id="KW-0472">Membrane</keyword>
<dbReference type="NCBIfam" id="TIGR00912">
    <property type="entry name" value="2A0309"/>
    <property type="match status" value="1"/>
</dbReference>
<feature type="transmembrane region" description="Helical" evidence="8">
    <location>
        <begin position="303"/>
        <end position="322"/>
    </location>
</feature>
<keyword evidence="10" id="KW-1185">Reference proteome</keyword>
<keyword evidence="6 8" id="KW-1133">Transmembrane helix</keyword>
<evidence type="ECO:0000313" key="9">
    <source>
        <dbReference type="EMBL" id="QHW29540.1"/>
    </source>
</evidence>
<feature type="transmembrane region" description="Helical" evidence="8">
    <location>
        <begin position="83"/>
        <end position="102"/>
    </location>
</feature>
<evidence type="ECO:0000256" key="5">
    <source>
        <dbReference type="ARBA" id="ARBA00022692"/>
    </source>
</evidence>
<keyword evidence="5 8" id="KW-0812">Transmembrane</keyword>
<protein>
    <submittedName>
        <fullName evidence="9">Endospore germination permease</fullName>
    </submittedName>
</protein>
<dbReference type="PANTHER" id="PTHR34975">
    <property type="entry name" value="SPORE GERMINATION PROTEIN A2"/>
    <property type="match status" value="1"/>
</dbReference>
<dbReference type="PANTHER" id="PTHR34975:SF2">
    <property type="entry name" value="SPORE GERMINATION PROTEIN A2"/>
    <property type="match status" value="1"/>
</dbReference>
<dbReference type="EMBL" id="CP048286">
    <property type="protein sequence ID" value="QHW29540.1"/>
    <property type="molecule type" value="Genomic_DNA"/>
</dbReference>
<feature type="transmembrane region" description="Helical" evidence="8">
    <location>
        <begin position="272"/>
        <end position="291"/>
    </location>
</feature>
<accession>A0A6C0NTJ7</accession>
<reference evidence="9 10" key="1">
    <citation type="submission" date="2020-02" db="EMBL/GenBank/DDBJ databases">
        <title>Paenibacillus sp. nov., isolated from rhizosphere soil of tomato.</title>
        <authorList>
            <person name="Weon H.-Y."/>
            <person name="Lee S.A."/>
        </authorList>
    </citation>
    <scope>NUCLEOTIDE SEQUENCE [LARGE SCALE GENOMIC DNA]</scope>
    <source>
        <strain evidence="9 10">14171R-81</strain>
    </source>
</reference>
<dbReference type="RefSeq" id="WP_162638110.1">
    <property type="nucleotide sequence ID" value="NZ_CP048286.1"/>
</dbReference>
<dbReference type="Pfam" id="PF03845">
    <property type="entry name" value="Spore_permease"/>
    <property type="match status" value="1"/>
</dbReference>
<dbReference type="GO" id="GO:0009847">
    <property type="term" value="P:spore germination"/>
    <property type="evidence" value="ECO:0007669"/>
    <property type="project" value="InterPro"/>
</dbReference>
<sequence length="363" mass="40874">MNESKGKINIAQLFMIFALMNGLVDHVVVNPMLLDASGRDAWITVIVTGSLFVVWSSLLYWIMRRFGRQPWQRLVAKQTHPALSWLLTIPVVIVLYGIGATTVVNTVKWNATNYLPATSGMVLVLALATICLILALWGLRTIAITAGILLPLVCVLGVFVSVFNVPQKDHRLLFPVLETGWAPVANGILYAASGFAEAALLVLLQHRLTRSVKWWQLMLYSLFTIMLMLGPVIGAITEFGPGEAANQMTSPYEQWRLVKIGEYVEHVDFFSIFQWLSGACIRISIAVYLLVDVLPLRKKLHRQWAIAVLLLSYIAISLVPINDYSFYRWMYHDYMPIAFFILFTLSILWMGIAMFAKPLPKEG</sequence>
<name>A0A6C0NTJ7_9BACL</name>
<dbReference type="AlphaFoldDB" id="A0A6C0NTJ7"/>
<dbReference type="InterPro" id="IPR004761">
    <property type="entry name" value="Spore_GerAB"/>
</dbReference>
<evidence type="ECO:0000256" key="6">
    <source>
        <dbReference type="ARBA" id="ARBA00022989"/>
    </source>
</evidence>
<evidence type="ECO:0000256" key="3">
    <source>
        <dbReference type="ARBA" id="ARBA00022448"/>
    </source>
</evidence>
<feature type="transmembrane region" description="Helical" evidence="8">
    <location>
        <begin position="12"/>
        <end position="29"/>
    </location>
</feature>
<dbReference type="GO" id="GO:0016020">
    <property type="term" value="C:membrane"/>
    <property type="evidence" value="ECO:0007669"/>
    <property type="project" value="UniProtKB-SubCell"/>
</dbReference>
<dbReference type="Proteomes" id="UP000479114">
    <property type="component" value="Chromosome"/>
</dbReference>
<gene>
    <name evidence="9" type="ORF">GZH47_00965</name>
</gene>
<evidence type="ECO:0000313" key="10">
    <source>
        <dbReference type="Proteomes" id="UP000479114"/>
    </source>
</evidence>
<evidence type="ECO:0000256" key="4">
    <source>
        <dbReference type="ARBA" id="ARBA00022544"/>
    </source>
</evidence>
<proteinExistence type="inferred from homology"/>
<feature type="transmembrane region" description="Helical" evidence="8">
    <location>
        <begin position="184"/>
        <end position="205"/>
    </location>
</feature>
<feature type="transmembrane region" description="Helical" evidence="8">
    <location>
        <begin position="41"/>
        <end position="62"/>
    </location>
</feature>
<keyword evidence="3" id="KW-0813">Transport</keyword>
<evidence type="ECO:0000256" key="1">
    <source>
        <dbReference type="ARBA" id="ARBA00004141"/>
    </source>
</evidence>
<feature type="transmembrane region" description="Helical" evidence="8">
    <location>
        <begin position="144"/>
        <end position="164"/>
    </location>
</feature>
<feature type="transmembrane region" description="Helical" evidence="8">
    <location>
        <begin position="114"/>
        <end position="137"/>
    </location>
</feature>
<comment type="similarity">
    <text evidence="2">Belongs to the amino acid-polyamine-organocation (APC) superfamily. Spore germination protein (SGP) (TC 2.A.3.9) family.</text>
</comment>
<dbReference type="KEGG" id="prz:GZH47_00965"/>
<keyword evidence="4" id="KW-0309">Germination</keyword>
<evidence type="ECO:0000256" key="7">
    <source>
        <dbReference type="ARBA" id="ARBA00023136"/>
    </source>
</evidence>
<evidence type="ECO:0000256" key="2">
    <source>
        <dbReference type="ARBA" id="ARBA00007998"/>
    </source>
</evidence>